<dbReference type="Proteomes" id="UP000093514">
    <property type="component" value="Unassembled WGS sequence"/>
</dbReference>
<dbReference type="EMBL" id="LWDV01000009">
    <property type="protein sequence ID" value="OCL26377.1"/>
    <property type="molecule type" value="Genomic_DNA"/>
</dbReference>
<keyword evidence="1" id="KW-1133">Transmembrane helix</keyword>
<gene>
    <name evidence="2" type="ORF">U472_10255</name>
</gene>
<comment type="caution">
    <text evidence="2">The sequence shown here is derived from an EMBL/GenBank/DDBJ whole genome shotgun (WGS) entry which is preliminary data.</text>
</comment>
<protein>
    <recommendedName>
        <fullName evidence="4">Type IV pilus assembly protein PilN</fullName>
    </recommendedName>
</protein>
<accession>A0A1C0A812</accession>
<evidence type="ECO:0000313" key="2">
    <source>
        <dbReference type="EMBL" id="OCL26377.1"/>
    </source>
</evidence>
<keyword evidence="3" id="KW-1185">Reference proteome</keyword>
<dbReference type="RefSeq" id="WP_068718141.1">
    <property type="nucleotide sequence ID" value="NZ_LWDV01000009.1"/>
</dbReference>
<dbReference type="InterPro" id="IPR007813">
    <property type="entry name" value="PilN"/>
</dbReference>
<organism evidence="2 3">
    <name type="scientific">Orenia metallireducens</name>
    <dbReference type="NCBI Taxonomy" id="1413210"/>
    <lineage>
        <taxon>Bacteria</taxon>
        <taxon>Bacillati</taxon>
        <taxon>Bacillota</taxon>
        <taxon>Clostridia</taxon>
        <taxon>Halanaerobiales</taxon>
        <taxon>Halobacteroidaceae</taxon>
        <taxon>Orenia</taxon>
    </lineage>
</organism>
<dbReference type="Pfam" id="PF05137">
    <property type="entry name" value="PilN"/>
    <property type="match status" value="1"/>
</dbReference>
<evidence type="ECO:0000256" key="1">
    <source>
        <dbReference type="SAM" id="Phobius"/>
    </source>
</evidence>
<evidence type="ECO:0000313" key="3">
    <source>
        <dbReference type="Proteomes" id="UP000093514"/>
    </source>
</evidence>
<sequence length="167" mass="19881">MVDFIPIDYKRRRVGGPKVFEISALFLIIIIFFLDIFLYFNLYREKQRVADKLELASARLEIVDRRLDALDFQKRVSFKVNWALIMEKLKEIIPQNLVIESFSVKEDNSFELKGYLTESDEFLLFIDKISSFEYFQKVIIEHSLESREAKMNLIEFKIRGEIIQVGR</sequence>
<proteinExistence type="predicted"/>
<name>A0A1C0A812_9FIRM</name>
<evidence type="ECO:0008006" key="4">
    <source>
        <dbReference type="Google" id="ProtNLM"/>
    </source>
</evidence>
<dbReference type="AlphaFoldDB" id="A0A1C0A812"/>
<reference evidence="2 3" key="2">
    <citation type="submission" date="2016-08" db="EMBL/GenBank/DDBJ databases">
        <title>Orenia metallireducens sp. nov. strain Z6, a Novel Metal-reducing Firmicute from the Deep Subsurface.</title>
        <authorList>
            <person name="Maxim B.I."/>
            <person name="Kenneth K."/>
            <person name="Flynn T.M."/>
            <person name="Oloughlin E.J."/>
            <person name="Locke R.A."/>
            <person name="Weber J.R."/>
            <person name="Egan S.M."/>
            <person name="Mackie R.I."/>
            <person name="Cann I.K."/>
        </authorList>
    </citation>
    <scope>NUCLEOTIDE SEQUENCE [LARGE SCALE GENOMIC DNA]</scope>
    <source>
        <strain evidence="2 3">Z6</strain>
    </source>
</reference>
<dbReference type="OrthoDB" id="2112004at2"/>
<feature type="transmembrane region" description="Helical" evidence="1">
    <location>
        <begin position="20"/>
        <end position="42"/>
    </location>
</feature>
<keyword evidence="1" id="KW-0812">Transmembrane</keyword>
<keyword evidence="1" id="KW-0472">Membrane</keyword>
<reference evidence="3" key="1">
    <citation type="submission" date="2016-07" db="EMBL/GenBank/DDBJ databases">
        <authorList>
            <person name="Florea S."/>
            <person name="Webb J.S."/>
            <person name="Jaromczyk J."/>
            <person name="Schardl C.L."/>
        </authorList>
    </citation>
    <scope>NUCLEOTIDE SEQUENCE [LARGE SCALE GENOMIC DNA]</scope>
    <source>
        <strain evidence="3">Z6</strain>
    </source>
</reference>